<keyword evidence="1 2" id="KW-0539">Nucleus</keyword>
<dbReference type="Gene3D" id="1.10.10.60">
    <property type="entry name" value="Homeodomain-like"/>
    <property type="match status" value="1"/>
</dbReference>
<evidence type="ECO:0000259" key="4">
    <source>
        <dbReference type="PROSITE" id="PS50071"/>
    </source>
</evidence>
<dbReference type="PROSITE" id="PS50071">
    <property type="entry name" value="HOMEOBOX_2"/>
    <property type="match status" value="1"/>
</dbReference>
<comment type="subcellular location">
    <subcellularLocation>
        <location evidence="1 2">Nucleus</location>
    </subcellularLocation>
</comment>
<evidence type="ECO:0000313" key="5">
    <source>
        <dbReference type="EMBL" id="CDQ98261.1"/>
    </source>
</evidence>
<dbReference type="CDD" id="cd00086">
    <property type="entry name" value="homeodomain"/>
    <property type="match status" value="1"/>
</dbReference>
<name>A0A060Z2Q1_ONCMY</name>
<keyword evidence="1 2" id="KW-0238">DNA-binding</keyword>
<dbReference type="GO" id="GO:0003691">
    <property type="term" value="F:double-stranded telomeric DNA binding"/>
    <property type="evidence" value="ECO:0007669"/>
    <property type="project" value="InterPro"/>
</dbReference>
<evidence type="ECO:0000256" key="3">
    <source>
        <dbReference type="SAM" id="MobiDB-lite"/>
    </source>
</evidence>
<dbReference type="PANTHER" id="PTHR14618:SF5">
    <property type="entry name" value="HOMEOBOX-CONTAINING PROTEIN 1"/>
    <property type="match status" value="1"/>
</dbReference>
<evidence type="ECO:0000256" key="2">
    <source>
        <dbReference type="RuleBase" id="RU000682"/>
    </source>
</evidence>
<evidence type="ECO:0000313" key="6">
    <source>
        <dbReference type="Proteomes" id="UP000193380"/>
    </source>
</evidence>
<reference evidence="5" key="1">
    <citation type="journal article" date="2014" name="Nat. Commun.">
        <title>The rainbow trout genome provides novel insights into evolution after whole-genome duplication in vertebrates.</title>
        <authorList>
            <person name="Berthelot C."/>
            <person name="Brunet F."/>
            <person name="Chalopin D."/>
            <person name="Juanchich A."/>
            <person name="Bernard M."/>
            <person name="Noel B."/>
            <person name="Bento P."/>
            <person name="Da Silva C."/>
            <person name="Labadie K."/>
            <person name="Alberti A."/>
            <person name="Aury J.M."/>
            <person name="Louis A."/>
            <person name="Dehais P."/>
            <person name="Bardou P."/>
            <person name="Montfort J."/>
            <person name="Klopp C."/>
            <person name="Cabau C."/>
            <person name="Gaspin C."/>
            <person name="Thorgaard G.H."/>
            <person name="Boussaha M."/>
            <person name="Quillet E."/>
            <person name="Guyomard R."/>
            <person name="Galiana D."/>
            <person name="Bobe J."/>
            <person name="Volff J.N."/>
            <person name="Genet C."/>
            <person name="Wincker P."/>
            <person name="Jaillon O."/>
            <person name="Roest Crollius H."/>
            <person name="Guiguen Y."/>
        </authorList>
    </citation>
    <scope>NUCLEOTIDE SEQUENCE [LARGE SCALE GENOMIC DNA]</scope>
</reference>
<sequence>MENQYPDEAKREEIANACNSVIQKPGCKLSEFERVTALKVYNWFANRRKEMKRRANIGSHLGESWYRGSKPELSIQRGGVGTTGLHRASESTIHRAGKSVNQRFIEQEEISSRKDLDLQDTTSLAAVEVLPPPSPTSQVLEQKADESKRETVDEE</sequence>
<reference evidence="5" key="2">
    <citation type="submission" date="2014-03" db="EMBL/GenBank/DDBJ databases">
        <authorList>
            <person name="Genoscope - CEA"/>
        </authorList>
    </citation>
    <scope>NUCLEOTIDE SEQUENCE</scope>
</reference>
<keyword evidence="1 2" id="KW-0371">Homeobox</keyword>
<dbReference type="EMBL" id="FR936171">
    <property type="protein sequence ID" value="CDQ98261.1"/>
    <property type="molecule type" value="Genomic_DNA"/>
</dbReference>
<dbReference type="Proteomes" id="UP000193380">
    <property type="component" value="Unassembled WGS sequence"/>
</dbReference>
<protein>
    <recommendedName>
        <fullName evidence="4">Homeobox domain-containing protein</fullName>
    </recommendedName>
</protein>
<dbReference type="InterPro" id="IPR040363">
    <property type="entry name" value="HMBOX1"/>
</dbReference>
<feature type="compositionally biased region" description="Basic and acidic residues" evidence="3">
    <location>
        <begin position="142"/>
        <end position="155"/>
    </location>
</feature>
<gene>
    <name evidence="5" type="ORF">GSONMT00026227001</name>
</gene>
<dbReference type="SUPFAM" id="SSF46689">
    <property type="entry name" value="Homeodomain-like"/>
    <property type="match status" value="1"/>
</dbReference>
<dbReference type="GO" id="GO:0005634">
    <property type="term" value="C:nucleus"/>
    <property type="evidence" value="ECO:0007669"/>
    <property type="project" value="UniProtKB-SubCell"/>
</dbReference>
<feature type="DNA-binding region" description="Homeobox" evidence="1">
    <location>
        <begin position="3"/>
        <end position="55"/>
    </location>
</feature>
<dbReference type="InterPro" id="IPR009057">
    <property type="entry name" value="Homeodomain-like_sf"/>
</dbReference>
<dbReference type="STRING" id="8022.A0A060Z2Q1"/>
<dbReference type="Pfam" id="PF00046">
    <property type="entry name" value="Homeodomain"/>
    <property type="match status" value="1"/>
</dbReference>
<dbReference type="PaxDb" id="8022-A0A060Z2Q1"/>
<dbReference type="AlphaFoldDB" id="A0A060Z2Q1"/>
<dbReference type="InterPro" id="IPR001356">
    <property type="entry name" value="HD"/>
</dbReference>
<dbReference type="PANTHER" id="PTHR14618">
    <property type="entry name" value="HOMEODOX-CONTAINING PROTEIN 1 HMBOX1"/>
    <property type="match status" value="1"/>
</dbReference>
<organism evidence="5 6">
    <name type="scientific">Oncorhynchus mykiss</name>
    <name type="common">Rainbow trout</name>
    <name type="synonym">Salmo gairdneri</name>
    <dbReference type="NCBI Taxonomy" id="8022"/>
    <lineage>
        <taxon>Eukaryota</taxon>
        <taxon>Metazoa</taxon>
        <taxon>Chordata</taxon>
        <taxon>Craniata</taxon>
        <taxon>Vertebrata</taxon>
        <taxon>Euteleostomi</taxon>
        <taxon>Actinopterygii</taxon>
        <taxon>Neopterygii</taxon>
        <taxon>Teleostei</taxon>
        <taxon>Protacanthopterygii</taxon>
        <taxon>Salmoniformes</taxon>
        <taxon>Salmonidae</taxon>
        <taxon>Salmoninae</taxon>
        <taxon>Oncorhynchus</taxon>
    </lineage>
</organism>
<feature type="region of interest" description="Disordered" evidence="3">
    <location>
        <begin position="127"/>
        <end position="155"/>
    </location>
</feature>
<feature type="domain" description="Homeobox" evidence="4">
    <location>
        <begin position="1"/>
        <end position="54"/>
    </location>
</feature>
<proteinExistence type="predicted"/>
<evidence type="ECO:0000256" key="1">
    <source>
        <dbReference type="PROSITE-ProRule" id="PRU00108"/>
    </source>
</evidence>
<accession>A0A060Z2Q1</accession>